<dbReference type="EMBL" id="ML145434">
    <property type="protein sequence ID" value="TBU51033.1"/>
    <property type="molecule type" value="Genomic_DNA"/>
</dbReference>
<feature type="compositionally biased region" description="Polar residues" evidence="1">
    <location>
        <begin position="46"/>
        <end position="61"/>
    </location>
</feature>
<organism evidence="2 3">
    <name type="scientific">Dichomitus squalens</name>
    <dbReference type="NCBI Taxonomy" id="114155"/>
    <lineage>
        <taxon>Eukaryota</taxon>
        <taxon>Fungi</taxon>
        <taxon>Dikarya</taxon>
        <taxon>Basidiomycota</taxon>
        <taxon>Agaricomycotina</taxon>
        <taxon>Agaricomycetes</taxon>
        <taxon>Polyporales</taxon>
        <taxon>Polyporaceae</taxon>
        <taxon>Dichomitus</taxon>
    </lineage>
</organism>
<evidence type="ECO:0000313" key="3">
    <source>
        <dbReference type="Proteomes" id="UP000292082"/>
    </source>
</evidence>
<accession>A0A4V2K662</accession>
<feature type="compositionally biased region" description="Polar residues" evidence="1">
    <location>
        <begin position="1"/>
        <end position="11"/>
    </location>
</feature>
<proteinExistence type="predicted"/>
<sequence>MLTVGHSQQLGPLSAAMQPTPRIADLAPPEPCGTDAPLGVEPAQVSVPSNPTSMDPASSPTAPILASSAPHPPTSHQDHPALPVQQSLSQPPLPAPDMSRTPNNPPNTQPIVAVSSETIDAGPSNRPADVSPAPPTTAKSMVTKKPRAPRKTPQWPPLNNLRGNKWAHARQWYLQTNGSQAAFEDYYKSMTPNERRVLLNLDLSGPDYTRLCVS</sequence>
<protein>
    <submittedName>
        <fullName evidence="2">Uncharacterized protein</fullName>
    </submittedName>
</protein>
<feature type="compositionally biased region" description="Low complexity" evidence="1">
    <location>
        <begin position="80"/>
        <end position="90"/>
    </location>
</feature>
<reference evidence="2 3" key="1">
    <citation type="submission" date="2019-01" db="EMBL/GenBank/DDBJ databases">
        <title>Draft genome sequences of three monokaryotic isolates of the white-rot basidiomycete fungus Dichomitus squalens.</title>
        <authorList>
            <consortium name="DOE Joint Genome Institute"/>
            <person name="Lopez S.C."/>
            <person name="Andreopoulos B."/>
            <person name="Pangilinan J."/>
            <person name="Lipzen A."/>
            <person name="Riley R."/>
            <person name="Ahrendt S."/>
            <person name="Ng V."/>
            <person name="Barry K."/>
            <person name="Daum C."/>
            <person name="Grigoriev I.V."/>
            <person name="Hilden K.S."/>
            <person name="Makela M.R."/>
            <person name="de Vries R.P."/>
        </authorList>
    </citation>
    <scope>NUCLEOTIDE SEQUENCE [LARGE SCALE GENOMIC DNA]</scope>
    <source>
        <strain evidence="2 3">CBS 464.89</strain>
    </source>
</reference>
<dbReference type="Proteomes" id="UP000292082">
    <property type="component" value="Unassembled WGS sequence"/>
</dbReference>
<evidence type="ECO:0000313" key="2">
    <source>
        <dbReference type="EMBL" id="TBU51033.1"/>
    </source>
</evidence>
<feature type="region of interest" description="Disordered" evidence="1">
    <location>
        <begin position="1"/>
        <end position="162"/>
    </location>
</feature>
<gene>
    <name evidence="2" type="ORF">BD310DRAFT_983004</name>
</gene>
<keyword evidence="3" id="KW-1185">Reference proteome</keyword>
<dbReference type="AlphaFoldDB" id="A0A4V2K662"/>
<evidence type="ECO:0000256" key="1">
    <source>
        <dbReference type="SAM" id="MobiDB-lite"/>
    </source>
</evidence>
<name>A0A4V2K662_9APHY</name>